<evidence type="ECO:0000313" key="4">
    <source>
        <dbReference type="Proteomes" id="UP000033202"/>
    </source>
</evidence>
<keyword evidence="4" id="KW-1185">Reference proteome</keyword>
<feature type="transmembrane region" description="Helical" evidence="2">
    <location>
        <begin position="80"/>
        <end position="99"/>
    </location>
</feature>
<feature type="compositionally biased region" description="Low complexity" evidence="1">
    <location>
        <begin position="234"/>
        <end position="252"/>
    </location>
</feature>
<organism evidence="3 4">
    <name type="scientific">Sphingomonas changbaiensis NBRC 104936</name>
    <dbReference type="NCBI Taxonomy" id="1219043"/>
    <lineage>
        <taxon>Bacteria</taxon>
        <taxon>Pseudomonadati</taxon>
        <taxon>Pseudomonadota</taxon>
        <taxon>Alphaproteobacteria</taxon>
        <taxon>Sphingomonadales</taxon>
        <taxon>Sphingomonadaceae</taxon>
        <taxon>Sphingomonas</taxon>
    </lineage>
</organism>
<evidence type="ECO:0000313" key="3">
    <source>
        <dbReference type="EMBL" id="GAO38597.1"/>
    </source>
</evidence>
<evidence type="ECO:0000256" key="2">
    <source>
        <dbReference type="SAM" id="Phobius"/>
    </source>
</evidence>
<dbReference type="Proteomes" id="UP000033202">
    <property type="component" value="Unassembled WGS sequence"/>
</dbReference>
<reference evidence="3 4" key="1">
    <citation type="submission" date="2015-04" db="EMBL/GenBank/DDBJ databases">
        <title>Whole genome shotgun sequence of Sphingomonas changbaiensis NBRC 104936.</title>
        <authorList>
            <person name="Katano-Makiyama Y."/>
            <person name="Hosoyama A."/>
            <person name="Hashimoto M."/>
            <person name="Noguchi M."/>
            <person name="Tsuchikane K."/>
            <person name="Ohji S."/>
            <person name="Yamazoe A."/>
            <person name="Ichikawa N."/>
            <person name="Kimura A."/>
            <person name="Fujita N."/>
        </authorList>
    </citation>
    <scope>NUCLEOTIDE SEQUENCE [LARGE SCALE GENOMIC DNA]</scope>
    <source>
        <strain evidence="3 4">NBRC 104936</strain>
    </source>
</reference>
<protein>
    <submittedName>
        <fullName evidence="3">Uncharacterized protein</fullName>
    </submittedName>
</protein>
<keyword evidence="2" id="KW-0812">Transmembrane</keyword>
<evidence type="ECO:0000256" key="1">
    <source>
        <dbReference type="SAM" id="MobiDB-lite"/>
    </source>
</evidence>
<gene>
    <name evidence="3" type="ORF">SCH01S_16_01160</name>
</gene>
<sequence>MATSAPPPAPLPPSPGGSSAMTTDQKIAVWSKSIDTQMHFNEMATKSRQLGLAFVAAALGVGLVLLGQGEDFSLVVWGGWRLHVTVFIILAGVLALTAVRKLDLGVYHQMLRGAVAFGEDFEETHMKPLLQQEKGLTQAISHFSRNSDASANGAPGSKYGGSNFKTAGDKVGSFYTLASWVLIISALLLFAVTNASNITIEHHGKAASDGGPTEHTERAERSKQAEQDQSSNQVSPAPASAAGEAGVAGKTR</sequence>
<feature type="region of interest" description="Disordered" evidence="1">
    <location>
        <begin position="203"/>
        <end position="252"/>
    </location>
</feature>
<keyword evidence="2" id="KW-0472">Membrane</keyword>
<name>A0A0E9MLD9_9SPHN</name>
<accession>A0A0E9MLD9</accession>
<feature type="region of interest" description="Disordered" evidence="1">
    <location>
        <begin position="1"/>
        <end position="22"/>
    </location>
</feature>
<dbReference type="AlphaFoldDB" id="A0A0E9MLD9"/>
<proteinExistence type="predicted"/>
<dbReference type="EMBL" id="BBWU01000016">
    <property type="protein sequence ID" value="GAO38597.1"/>
    <property type="molecule type" value="Genomic_DNA"/>
</dbReference>
<feature type="transmembrane region" description="Helical" evidence="2">
    <location>
        <begin position="50"/>
        <end position="68"/>
    </location>
</feature>
<feature type="compositionally biased region" description="Basic and acidic residues" evidence="1">
    <location>
        <begin position="203"/>
        <end position="226"/>
    </location>
</feature>
<comment type="caution">
    <text evidence="3">The sequence shown here is derived from an EMBL/GenBank/DDBJ whole genome shotgun (WGS) entry which is preliminary data.</text>
</comment>
<feature type="compositionally biased region" description="Pro residues" evidence="1">
    <location>
        <begin position="1"/>
        <end position="15"/>
    </location>
</feature>
<feature type="transmembrane region" description="Helical" evidence="2">
    <location>
        <begin position="174"/>
        <end position="192"/>
    </location>
</feature>
<keyword evidence="2" id="KW-1133">Transmembrane helix</keyword>